<dbReference type="InterPro" id="IPR039104">
    <property type="entry name" value="6PGL"/>
</dbReference>
<evidence type="ECO:0000259" key="8">
    <source>
        <dbReference type="Pfam" id="PF01182"/>
    </source>
</evidence>
<proteinExistence type="inferred from homology"/>
<dbReference type="Proteomes" id="UP000242525">
    <property type="component" value="Unassembled WGS sequence"/>
</dbReference>
<evidence type="ECO:0000313" key="10">
    <source>
        <dbReference type="Proteomes" id="UP000242525"/>
    </source>
</evidence>
<dbReference type="AlphaFoldDB" id="A0A0J9XAH2"/>
<comment type="subcellular location">
    <subcellularLocation>
        <location evidence="2">Cytoplasm</location>
    </subcellularLocation>
</comment>
<dbReference type="GO" id="GO:0005737">
    <property type="term" value="C:cytoplasm"/>
    <property type="evidence" value="ECO:0007669"/>
    <property type="project" value="UniProtKB-SubCell"/>
</dbReference>
<dbReference type="STRING" id="1173061.A0A0J9XAH2"/>
<dbReference type="NCBIfam" id="TIGR01198">
    <property type="entry name" value="pgl"/>
    <property type="match status" value="1"/>
</dbReference>
<dbReference type="Pfam" id="PF01182">
    <property type="entry name" value="Glucosamine_iso"/>
    <property type="match status" value="1"/>
</dbReference>
<dbReference type="OrthoDB" id="432544at2759"/>
<dbReference type="GO" id="GO:0006098">
    <property type="term" value="P:pentose-phosphate shunt"/>
    <property type="evidence" value="ECO:0007669"/>
    <property type="project" value="InterPro"/>
</dbReference>
<accession>A0A0J9XAH2</accession>
<dbReference type="InterPro" id="IPR037171">
    <property type="entry name" value="NagB/RpiA_transferase-like"/>
</dbReference>
<comment type="pathway">
    <text evidence="3">Carbohydrate degradation; pentose phosphate pathway; D-ribulose 5-phosphate from D-glucose 6-phosphate (oxidative stage): step 2/3.</text>
</comment>
<dbReference type="GO" id="GO:0005975">
    <property type="term" value="P:carbohydrate metabolic process"/>
    <property type="evidence" value="ECO:0007669"/>
    <property type="project" value="InterPro"/>
</dbReference>
<dbReference type="CDD" id="cd01400">
    <property type="entry name" value="6PGL"/>
    <property type="match status" value="1"/>
</dbReference>
<comment type="caution">
    <text evidence="9">The sequence shown here is derived from an EMBL/GenBank/DDBJ whole genome shotgun (WGS) entry which is preliminary data.</text>
</comment>
<dbReference type="FunFam" id="3.40.50.1360:FF:000005">
    <property type="entry name" value="6-phosphogluconolactonase"/>
    <property type="match status" value="1"/>
</dbReference>
<comment type="catalytic activity">
    <reaction evidence="1">
        <text>6-phospho-D-glucono-1,5-lactone + H2O = 6-phospho-D-gluconate + H(+)</text>
        <dbReference type="Rhea" id="RHEA:12556"/>
        <dbReference type="ChEBI" id="CHEBI:15377"/>
        <dbReference type="ChEBI" id="CHEBI:15378"/>
        <dbReference type="ChEBI" id="CHEBI:57955"/>
        <dbReference type="ChEBI" id="CHEBI:58759"/>
        <dbReference type="EC" id="3.1.1.31"/>
    </reaction>
</comment>
<feature type="domain" description="Glucosamine/galactosamine-6-phosphate isomerase" evidence="8">
    <location>
        <begin position="11"/>
        <end position="246"/>
    </location>
</feature>
<name>A0A0J9XAH2_GEOCN</name>
<reference evidence="9" key="1">
    <citation type="submission" date="2014-03" db="EMBL/GenBank/DDBJ databases">
        <authorList>
            <person name="Casaregola S."/>
        </authorList>
    </citation>
    <scope>NUCLEOTIDE SEQUENCE [LARGE SCALE GENOMIC DNA]</scope>
    <source>
        <strain evidence="9">CLIB 918</strain>
    </source>
</reference>
<evidence type="ECO:0000256" key="2">
    <source>
        <dbReference type="ARBA" id="ARBA00004496"/>
    </source>
</evidence>
<sequence>MPFPIVYSYADSADVAKAVAKTVIKQQNDAIKAHGTFDIAISGGSLVSVLRKGLLDHPEIDWAKWQIFFADERIVPLDHADSNYGLTKRELLDHLPVQPRVFTIDPKLVDAGAPSDKIASQYAQVLDNNLCTVSVFVDKTNSTSRTVPKFDLVLLGCGPDGHTCSLFPGHPLLNENKLTVAPIEDSPKPPPRRITLTKPVLQGAAQIAFVAEGAGKAEILKRIFDEHDVTLPSAQVNVLAHKSVLWFVNDAAIEGVNVSRHQL</sequence>
<gene>
    <name evidence="9" type="ORF">BN980_GECA07s00362g</name>
</gene>
<keyword evidence="5" id="KW-0963">Cytoplasm</keyword>
<keyword evidence="6" id="KW-0378">Hydrolase</keyword>
<organism evidence="9 10">
    <name type="scientific">Geotrichum candidum</name>
    <name type="common">Oospora lactis</name>
    <name type="synonym">Dipodascus geotrichum</name>
    <dbReference type="NCBI Taxonomy" id="1173061"/>
    <lineage>
        <taxon>Eukaryota</taxon>
        <taxon>Fungi</taxon>
        <taxon>Dikarya</taxon>
        <taxon>Ascomycota</taxon>
        <taxon>Saccharomycotina</taxon>
        <taxon>Dipodascomycetes</taxon>
        <taxon>Dipodascales</taxon>
        <taxon>Dipodascaceae</taxon>
        <taxon>Geotrichum</taxon>
    </lineage>
</organism>
<dbReference type="SUPFAM" id="SSF100950">
    <property type="entry name" value="NagB/RpiA/CoA transferase-like"/>
    <property type="match status" value="1"/>
</dbReference>
<evidence type="ECO:0000256" key="6">
    <source>
        <dbReference type="ARBA" id="ARBA00022801"/>
    </source>
</evidence>
<dbReference type="InterPro" id="IPR006148">
    <property type="entry name" value="Glc/Gal-6P_isomerase"/>
</dbReference>
<evidence type="ECO:0000256" key="3">
    <source>
        <dbReference type="ARBA" id="ARBA00004961"/>
    </source>
</evidence>
<dbReference type="PANTHER" id="PTHR11054">
    <property type="entry name" value="6-PHOSPHOGLUCONOLACTONASE"/>
    <property type="match status" value="1"/>
</dbReference>
<evidence type="ECO:0000313" key="9">
    <source>
        <dbReference type="EMBL" id="CDO54175.1"/>
    </source>
</evidence>
<protein>
    <recommendedName>
        <fullName evidence="7">6-phosphogluconolactonase-like protein</fullName>
    </recommendedName>
</protein>
<dbReference type="Gene3D" id="3.40.50.1360">
    <property type="match status" value="1"/>
</dbReference>
<dbReference type="GO" id="GO:0017057">
    <property type="term" value="F:6-phosphogluconolactonase activity"/>
    <property type="evidence" value="ECO:0007669"/>
    <property type="project" value="UniProtKB-EC"/>
</dbReference>
<dbReference type="PANTHER" id="PTHR11054:SF24">
    <property type="entry name" value="6-PHOSPHOGLUCONOLACTONASE 3-RELATED"/>
    <property type="match status" value="1"/>
</dbReference>
<evidence type="ECO:0000256" key="5">
    <source>
        <dbReference type="ARBA" id="ARBA00022490"/>
    </source>
</evidence>
<evidence type="ECO:0000256" key="1">
    <source>
        <dbReference type="ARBA" id="ARBA00000832"/>
    </source>
</evidence>
<evidence type="ECO:0000256" key="4">
    <source>
        <dbReference type="ARBA" id="ARBA00010662"/>
    </source>
</evidence>
<dbReference type="InterPro" id="IPR005900">
    <property type="entry name" value="6-phosphogluconolactonase_DevB"/>
</dbReference>
<keyword evidence="10" id="KW-1185">Reference proteome</keyword>
<comment type="similarity">
    <text evidence="4 7">Belongs to the glucosamine/galactosamine-6-phosphate isomerase family. 6-phosphogluconolactonase subfamily.</text>
</comment>
<evidence type="ECO:0000256" key="7">
    <source>
        <dbReference type="RuleBase" id="RU365095"/>
    </source>
</evidence>
<dbReference type="EMBL" id="CCBN010000007">
    <property type="protein sequence ID" value="CDO54175.1"/>
    <property type="molecule type" value="Genomic_DNA"/>
</dbReference>